<accession>A0A094LA49</accession>
<proteinExistence type="predicted"/>
<dbReference type="RefSeq" id="WP_051986033.1">
    <property type="nucleotide sequence ID" value="NZ_JPER01000001.1"/>
</dbReference>
<keyword evidence="1" id="KW-0812">Transmembrane</keyword>
<sequence length="144" mass="15803">MIREVAEITAIHPDSLQVSTQLKTGCSGCEQQSTCGAGIISKAFSDRRAEFLVQRPAGSFAVGQQVELLLPEAVLTRFSLLIYILPILILLLSAILLTQGLGWPEGQAIIGSLMAFAASFWLLRRWLHLRDVQVTQLLSVQQIT</sequence>
<evidence type="ECO:0000256" key="1">
    <source>
        <dbReference type="SAM" id="Phobius"/>
    </source>
</evidence>
<dbReference type="PIRSF" id="PIRSF004923">
    <property type="entry name" value="RseC"/>
    <property type="match status" value="1"/>
</dbReference>
<dbReference type="InterPro" id="IPR007359">
    <property type="entry name" value="SigmaE_reg_RseC_MucC"/>
</dbReference>
<dbReference type="EMBL" id="JPER01000001">
    <property type="protein sequence ID" value="KFZ31733.1"/>
    <property type="molecule type" value="Genomic_DNA"/>
</dbReference>
<comment type="caution">
    <text evidence="2">The sequence shown here is derived from an EMBL/GenBank/DDBJ whole genome shotgun (WGS) entry which is preliminary data.</text>
</comment>
<name>A0A094LA49_9GAMM</name>
<gene>
    <name evidence="2" type="ORF">IDSA_03330</name>
</gene>
<dbReference type="Proteomes" id="UP000054363">
    <property type="component" value="Unassembled WGS sequence"/>
</dbReference>
<dbReference type="eggNOG" id="COG3086">
    <property type="taxonomic scope" value="Bacteria"/>
</dbReference>
<dbReference type="PANTHER" id="PTHR35867">
    <property type="entry name" value="PROTEIN RSEC"/>
    <property type="match status" value="1"/>
</dbReference>
<dbReference type="STRING" id="435908.IDSA_03330"/>
<evidence type="ECO:0000313" key="2">
    <source>
        <dbReference type="EMBL" id="KFZ31733.1"/>
    </source>
</evidence>
<keyword evidence="1" id="KW-0472">Membrane</keyword>
<protein>
    <submittedName>
        <fullName evidence="2">Positive regulator of sigma E activity</fullName>
    </submittedName>
</protein>
<organism evidence="2 3">
    <name type="scientific">Pseudidiomarina salinarum</name>
    <dbReference type="NCBI Taxonomy" id="435908"/>
    <lineage>
        <taxon>Bacteria</taxon>
        <taxon>Pseudomonadati</taxon>
        <taxon>Pseudomonadota</taxon>
        <taxon>Gammaproteobacteria</taxon>
        <taxon>Alteromonadales</taxon>
        <taxon>Idiomarinaceae</taxon>
        <taxon>Pseudidiomarina</taxon>
    </lineage>
</organism>
<dbReference type="InterPro" id="IPR026268">
    <property type="entry name" value="RseC"/>
</dbReference>
<dbReference type="AlphaFoldDB" id="A0A094LA49"/>
<feature type="transmembrane region" description="Helical" evidence="1">
    <location>
        <begin position="80"/>
        <end position="100"/>
    </location>
</feature>
<keyword evidence="1" id="KW-1133">Transmembrane helix</keyword>
<keyword evidence="3" id="KW-1185">Reference proteome</keyword>
<dbReference type="Pfam" id="PF04246">
    <property type="entry name" value="RseC_MucC"/>
    <property type="match status" value="1"/>
</dbReference>
<evidence type="ECO:0000313" key="3">
    <source>
        <dbReference type="Proteomes" id="UP000054363"/>
    </source>
</evidence>
<feature type="transmembrane region" description="Helical" evidence="1">
    <location>
        <begin position="106"/>
        <end position="123"/>
    </location>
</feature>
<dbReference type="PANTHER" id="PTHR35867:SF1">
    <property type="entry name" value="PROTEIN RSEC"/>
    <property type="match status" value="1"/>
</dbReference>
<reference evidence="2 3" key="1">
    <citation type="submission" date="2014-06" db="EMBL/GenBank/DDBJ databases">
        <title>The draft genome sequence of Idiomarina salinarum ISL-52.</title>
        <authorList>
            <person name="Du J."/>
            <person name="Shao Z."/>
        </authorList>
    </citation>
    <scope>NUCLEOTIDE SEQUENCE [LARGE SCALE GENOMIC DNA]</scope>
    <source>
        <strain evidence="2 3">ISL-52</strain>
    </source>
</reference>